<evidence type="ECO:0000313" key="5">
    <source>
        <dbReference type="Proteomes" id="UP000178794"/>
    </source>
</evidence>
<keyword evidence="3" id="KW-0812">Transmembrane</keyword>
<evidence type="ECO:0000256" key="2">
    <source>
        <dbReference type="SAM" id="MobiDB-lite"/>
    </source>
</evidence>
<proteinExistence type="predicted"/>
<gene>
    <name evidence="4" type="ORF">A3C89_02745</name>
</gene>
<organism evidence="4 5">
    <name type="scientific">Candidatus Kaiserbacteria bacterium RIFCSPHIGHO2_02_FULL_50_50</name>
    <dbReference type="NCBI Taxonomy" id="1798492"/>
    <lineage>
        <taxon>Bacteria</taxon>
        <taxon>Candidatus Kaiseribacteriota</taxon>
    </lineage>
</organism>
<protein>
    <submittedName>
        <fullName evidence="4">Uncharacterized protein</fullName>
    </submittedName>
</protein>
<name>A0A1F6DD92_9BACT</name>
<keyword evidence="1" id="KW-0175">Coiled coil</keyword>
<evidence type="ECO:0000313" key="4">
    <source>
        <dbReference type="EMBL" id="OGG59393.1"/>
    </source>
</evidence>
<keyword evidence="3" id="KW-0472">Membrane</keyword>
<feature type="coiled-coil region" evidence="1">
    <location>
        <begin position="43"/>
        <end position="70"/>
    </location>
</feature>
<dbReference type="Proteomes" id="UP000178794">
    <property type="component" value="Unassembled WGS sequence"/>
</dbReference>
<dbReference type="STRING" id="1798492.A3C89_02745"/>
<keyword evidence="3" id="KW-1133">Transmembrane helix</keyword>
<reference evidence="4 5" key="1">
    <citation type="journal article" date="2016" name="Nat. Commun.">
        <title>Thousands of microbial genomes shed light on interconnected biogeochemical processes in an aquifer system.</title>
        <authorList>
            <person name="Anantharaman K."/>
            <person name="Brown C.T."/>
            <person name="Hug L.A."/>
            <person name="Sharon I."/>
            <person name="Castelle C.J."/>
            <person name="Probst A.J."/>
            <person name="Thomas B.C."/>
            <person name="Singh A."/>
            <person name="Wilkins M.J."/>
            <person name="Karaoz U."/>
            <person name="Brodie E.L."/>
            <person name="Williams K.H."/>
            <person name="Hubbard S.S."/>
            <person name="Banfield J.F."/>
        </authorList>
    </citation>
    <scope>NUCLEOTIDE SEQUENCE [LARGE SCALE GENOMIC DNA]</scope>
</reference>
<evidence type="ECO:0000256" key="1">
    <source>
        <dbReference type="SAM" id="Coils"/>
    </source>
</evidence>
<dbReference type="EMBL" id="MFLF01000016">
    <property type="protein sequence ID" value="OGG59393.1"/>
    <property type="molecule type" value="Genomic_DNA"/>
</dbReference>
<dbReference type="AlphaFoldDB" id="A0A1F6DD92"/>
<feature type="region of interest" description="Disordered" evidence="2">
    <location>
        <begin position="94"/>
        <end position="122"/>
    </location>
</feature>
<sequence length="131" mass="14028">MFKSLQKKPLHTRAHVAFMVAFLVVTVVAALWVMTLPTKFANIREANEQVAAVRDAAQDAEDKRTEQEAAAILSGFVASSTEVYKDLGAQLEDLGGKTSESGEETATSSEALSQEVATTSASSTIIIRELP</sequence>
<feature type="compositionally biased region" description="Low complexity" evidence="2">
    <location>
        <begin position="96"/>
        <end position="115"/>
    </location>
</feature>
<feature type="transmembrane region" description="Helical" evidence="3">
    <location>
        <begin position="12"/>
        <end position="34"/>
    </location>
</feature>
<accession>A0A1F6DD92</accession>
<comment type="caution">
    <text evidence="4">The sequence shown here is derived from an EMBL/GenBank/DDBJ whole genome shotgun (WGS) entry which is preliminary data.</text>
</comment>
<evidence type="ECO:0000256" key="3">
    <source>
        <dbReference type="SAM" id="Phobius"/>
    </source>
</evidence>